<dbReference type="Proteomes" id="UP000567885">
    <property type="component" value="Unassembled WGS sequence"/>
</dbReference>
<name>A0A8H5SVJ9_FUSHE</name>
<gene>
    <name evidence="1" type="ORF">FHETE_9261</name>
</gene>
<organism evidence="1 2">
    <name type="scientific">Fusarium heterosporum</name>
    <dbReference type="NCBI Taxonomy" id="42747"/>
    <lineage>
        <taxon>Eukaryota</taxon>
        <taxon>Fungi</taxon>
        <taxon>Dikarya</taxon>
        <taxon>Ascomycota</taxon>
        <taxon>Pezizomycotina</taxon>
        <taxon>Sordariomycetes</taxon>
        <taxon>Hypocreomycetidae</taxon>
        <taxon>Hypocreales</taxon>
        <taxon>Nectriaceae</taxon>
        <taxon>Fusarium</taxon>
        <taxon>Fusarium heterosporum species complex</taxon>
    </lineage>
</organism>
<dbReference type="AlphaFoldDB" id="A0A8H5SVJ9"/>
<reference evidence="1 2" key="1">
    <citation type="submission" date="2020-05" db="EMBL/GenBank/DDBJ databases">
        <title>Identification and distribution of gene clusters putatively required for synthesis of sphingolipid metabolism inhibitors in phylogenetically diverse species of the filamentous fungus Fusarium.</title>
        <authorList>
            <person name="Kim H.-S."/>
            <person name="Busman M."/>
            <person name="Brown D.W."/>
            <person name="Divon H."/>
            <person name="Uhlig S."/>
            <person name="Proctor R.H."/>
        </authorList>
    </citation>
    <scope>NUCLEOTIDE SEQUENCE [LARGE SCALE GENOMIC DNA]</scope>
    <source>
        <strain evidence="1 2">NRRL 20693</strain>
    </source>
</reference>
<evidence type="ECO:0000313" key="2">
    <source>
        <dbReference type="Proteomes" id="UP000567885"/>
    </source>
</evidence>
<dbReference type="OrthoDB" id="3832365at2759"/>
<dbReference type="EMBL" id="JAAGWQ010000207">
    <property type="protein sequence ID" value="KAF5659831.1"/>
    <property type="molecule type" value="Genomic_DNA"/>
</dbReference>
<evidence type="ECO:0000313" key="1">
    <source>
        <dbReference type="EMBL" id="KAF5659831.1"/>
    </source>
</evidence>
<keyword evidence="2" id="KW-1185">Reference proteome</keyword>
<protein>
    <submittedName>
        <fullName evidence="1">Uncharacterized protein</fullName>
    </submittedName>
</protein>
<sequence>MSGEDEYTVGAVVRLDSPEKGDNVWTARQVGLALNLPPRDVEGRHGIDWSFGPLKITGYVDTTTLGLGISVSVAGVSIGNIYGSLKDGVGLDVDLFAAQGSLKFYLKNGNEIWVTLDLKIRFDGHYTGEHKIISF</sequence>
<accession>A0A8H5SVJ9</accession>
<proteinExistence type="predicted"/>
<comment type="caution">
    <text evidence="1">The sequence shown here is derived from an EMBL/GenBank/DDBJ whole genome shotgun (WGS) entry which is preliminary data.</text>
</comment>